<evidence type="ECO:0000313" key="2">
    <source>
        <dbReference type="EMBL" id="MPN03790.1"/>
    </source>
</evidence>
<dbReference type="EMBL" id="VSSQ01049712">
    <property type="protein sequence ID" value="MPN03790.1"/>
    <property type="molecule type" value="Genomic_DNA"/>
</dbReference>
<feature type="region of interest" description="Disordered" evidence="1">
    <location>
        <begin position="1"/>
        <end position="39"/>
    </location>
</feature>
<comment type="caution">
    <text evidence="2">The sequence shown here is derived from an EMBL/GenBank/DDBJ whole genome shotgun (WGS) entry which is preliminary data.</text>
</comment>
<proteinExistence type="predicted"/>
<reference evidence="2" key="1">
    <citation type="submission" date="2019-08" db="EMBL/GenBank/DDBJ databases">
        <authorList>
            <person name="Kucharzyk K."/>
            <person name="Murdoch R.W."/>
            <person name="Higgins S."/>
            <person name="Loffler F."/>
        </authorList>
    </citation>
    <scope>NUCLEOTIDE SEQUENCE</scope>
</reference>
<name>A0A645ER23_9ZZZZ</name>
<sequence length="39" mass="4065">MRANDTDMGNAGIDHIGQGKVDHAVTAAKGQRTDTAVLE</sequence>
<accession>A0A645ER23</accession>
<gene>
    <name evidence="2" type="ORF">SDC9_151024</name>
</gene>
<dbReference type="AlphaFoldDB" id="A0A645ER23"/>
<evidence type="ECO:0000256" key="1">
    <source>
        <dbReference type="SAM" id="MobiDB-lite"/>
    </source>
</evidence>
<organism evidence="2">
    <name type="scientific">bioreactor metagenome</name>
    <dbReference type="NCBI Taxonomy" id="1076179"/>
    <lineage>
        <taxon>unclassified sequences</taxon>
        <taxon>metagenomes</taxon>
        <taxon>ecological metagenomes</taxon>
    </lineage>
</organism>
<protein>
    <submittedName>
        <fullName evidence="2">Uncharacterized protein</fullName>
    </submittedName>
</protein>